<keyword evidence="3" id="KW-1185">Reference proteome</keyword>
<name>A0A7M1RZ11_9CAUD</name>
<keyword evidence="1" id="KW-0812">Transmembrane</keyword>
<keyword evidence="1" id="KW-1133">Transmembrane helix</keyword>
<dbReference type="GeneID" id="65129280"/>
<proteinExistence type="predicted"/>
<protein>
    <submittedName>
        <fullName evidence="2">Uncharacterized protein</fullName>
    </submittedName>
</protein>
<accession>A0A7M1RZ11</accession>
<dbReference type="KEGG" id="vg:65129280"/>
<evidence type="ECO:0000313" key="3">
    <source>
        <dbReference type="Proteomes" id="UP000593979"/>
    </source>
</evidence>
<dbReference type="Proteomes" id="UP000593979">
    <property type="component" value="Segment"/>
</dbReference>
<keyword evidence="1" id="KW-0472">Membrane</keyword>
<evidence type="ECO:0000313" key="2">
    <source>
        <dbReference type="EMBL" id="QOR58799.1"/>
    </source>
</evidence>
<dbReference type="EMBL" id="MT774383">
    <property type="protein sequence ID" value="QOR58799.1"/>
    <property type="molecule type" value="Genomic_DNA"/>
</dbReference>
<feature type="transmembrane region" description="Helical" evidence="1">
    <location>
        <begin position="50"/>
        <end position="67"/>
    </location>
</feature>
<sequence>MINKNDFIGIFIYAFATVFLGYKFAFLILFIKENSDRCCYYNGKWNIKDLILYSVCIIIGVLLVHYLS</sequence>
<feature type="transmembrane region" description="Helical" evidence="1">
    <location>
        <begin position="7"/>
        <end position="30"/>
    </location>
</feature>
<evidence type="ECO:0000256" key="1">
    <source>
        <dbReference type="SAM" id="Phobius"/>
    </source>
</evidence>
<dbReference type="RefSeq" id="YP_010110957.1">
    <property type="nucleotide sequence ID" value="NC_055876.1"/>
</dbReference>
<organism evidence="2 3">
    <name type="scientific">uncultured phage cr11_1</name>
    <dbReference type="NCBI Taxonomy" id="2772067"/>
    <lineage>
        <taxon>Viruses</taxon>
        <taxon>Duplodnaviria</taxon>
        <taxon>Heunggongvirae</taxon>
        <taxon>Uroviricota</taxon>
        <taxon>Caudoviricetes</taxon>
        <taxon>Crassvirales</taxon>
        <taxon>Intestiviridae</taxon>
        <taxon>Crudevirinae</taxon>
        <taxon>Delmidovirus</taxon>
        <taxon>Delmidovirus splanchnicus</taxon>
    </lineage>
</organism>
<reference evidence="2 3" key="1">
    <citation type="submission" date="2020-07" db="EMBL/GenBank/DDBJ databases">
        <title>Taxonomic proposal: Crassvirales, a new order of highly abundant and diverse bacterial viruses.</title>
        <authorList>
            <person name="Shkoporov A.N."/>
            <person name="Stockdale S.R."/>
            <person name="Guerin E."/>
            <person name="Ross R.P."/>
            <person name="Hill C."/>
        </authorList>
    </citation>
    <scope>NUCLEOTIDE SEQUENCE [LARGE SCALE GENOMIC DNA]</scope>
</reference>